<feature type="region of interest" description="Disordered" evidence="1">
    <location>
        <begin position="200"/>
        <end position="219"/>
    </location>
</feature>
<evidence type="ECO:0000259" key="3">
    <source>
        <dbReference type="Pfam" id="PF10099"/>
    </source>
</evidence>
<dbReference type="InterPro" id="IPR051474">
    <property type="entry name" value="Anti-sigma-K/W_factor"/>
</dbReference>
<dbReference type="Pfam" id="PF10099">
    <property type="entry name" value="RskA_C"/>
    <property type="match status" value="1"/>
</dbReference>
<dbReference type="OrthoDB" id="5298046at2"/>
<dbReference type="InterPro" id="IPR018764">
    <property type="entry name" value="RskA_C"/>
</dbReference>
<dbReference type="EMBL" id="CP009451">
    <property type="protein sequence ID" value="AIR03227.1"/>
    <property type="molecule type" value="Genomic_DNA"/>
</dbReference>
<dbReference type="RefSeq" id="WP_038472231.1">
    <property type="nucleotide sequence ID" value="NZ_CP009451.1"/>
</dbReference>
<dbReference type="KEGG" id="cnt:JT31_00865"/>
<accession>A0A089PSB1</accession>
<dbReference type="GO" id="GO:0006417">
    <property type="term" value="P:regulation of translation"/>
    <property type="evidence" value="ECO:0007669"/>
    <property type="project" value="TreeGrafter"/>
</dbReference>
<evidence type="ECO:0000256" key="2">
    <source>
        <dbReference type="SAM" id="Phobius"/>
    </source>
</evidence>
<feature type="compositionally biased region" description="Low complexity" evidence="1">
    <location>
        <begin position="200"/>
        <end position="212"/>
    </location>
</feature>
<dbReference type="Proteomes" id="UP000029481">
    <property type="component" value="Chromosome"/>
</dbReference>
<dbReference type="GO" id="GO:0016989">
    <property type="term" value="F:sigma factor antagonist activity"/>
    <property type="evidence" value="ECO:0007669"/>
    <property type="project" value="TreeGrafter"/>
</dbReference>
<proteinExistence type="predicted"/>
<dbReference type="GO" id="GO:0005886">
    <property type="term" value="C:plasma membrane"/>
    <property type="evidence" value="ECO:0007669"/>
    <property type="project" value="InterPro"/>
</dbReference>
<dbReference type="PANTHER" id="PTHR37461">
    <property type="entry name" value="ANTI-SIGMA-K FACTOR RSKA"/>
    <property type="match status" value="1"/>
</dbReference>
<protein>
    <recommendedName>
        <fullName evidence="3">Anti-sigma K factor RskA C-terminal domain-containing protein</fullName>
    </recommendedName>
</protein>
<gene>
    <name evidence="4" type="ORF">JT31_00865</name>
</gene>
<feature type="domain" description="Anti-sigma K factor RskA C-terminal" evidence="3">
    <location>
        <begin position="93"/>
        <end position="213"/>
    </location>
</feature>
<dbReference type="PANTHER" id="PTHR37461:SF1">
    <property type="entry name" value="ANTI-SIGMA-K FACTOR RSKA"/>
    <property type="match status" value="1"/>
</dbReference>
<keyword evidence="5" id="KW-1185">Reference proteome</keyword>
<dbReference type="AlphaFoldDB" id="A0A089PSB1"/>
<feature type="transmembrane region" description="Helical" evidence="2">
    <location>
        <begin position="89"/>
        <end position="108"/>
    </location>
</feature>
<keyword evidence="2" id="KW-0472">Membrane</keyword>
<reference evidence="4 5" key="1">
    <citation type="submission" date="2014-09" db="EMBL/GenBank/DDBJ databases">
        <title>Cedecea neteri SSMD04 Genome Sequencing.</title>
        <authorList>
            <person name="Tan J.-Y."/>
        </authorList>
    </citation>
    <scope>NUCLEOTIDE SEQUENCE [LARGE SCALE GENOMIC DNA]</scope>
    <source>
        <strain evidence="4 5">SSMD04</strain>
    </source>
</reference>
<keyword evidence="2" id="KW-1133">Transmembrane helix</keyword>
<organism evidence="4 5">
    <name type="scientific">Cedecea neteri</name>
    <dbReference type="NCBI Taxonomy" id="158822"/>
    <lineage>
        <taxon>Bacteria</taxon>
        <taxon>Pseudomonadati</taxon>
        <taxon>Pseudomonadota</taxon>
        <taxon>Gammaproteobacteria</taxon>
        <taxon>Enterobacterales</taxon>
        <taxon>Enterobacteriaceae</taxon>
        <taxon>Cedecea</taxon>
    </lineage>
</organism>
<keyword evidence="2" id="KW-0812">Transmembrane</keyword>
<evidence type="ECO:0000313" key="4">
    <source>
        <dbReference type="EMBL" id="AIR03227.1"/>
    </source>
</evidence>
<name>A0A089PSB1_9ENTR</name>
<sequence length="219" mass="23352">MNSSQPRDNALASEYALGTLRGRARLRFEKRLQAEPELAALVGRWQTLLGGLDSQLQAQQPPETVWKKIQLSLPPERNVVVPSRWSWNYLGWALAAGLAAVTLVPYFSPKAPELAPLMVLNGSGQQGQWLVSADGDRKTLRLTPLQLASVSASNSLQLWAIPVGAKPVSLGLLDSKAVTQLSNGNVTLSRGVTIAISLEPQGGSPTGQPTGPVVYSGVL</sequence>
<evidence type="ECO:0000256" key="1">
    <source>
        <dbReference type="SAM" id="MobiDB-lite"/>
    </source>
</evidence>
<evidence type="ECO:0000313" key="5">
    <source>
        <dbReference type="Proteomes" id="UP000029481"/>
    </source>
</evidence>